<keyword evidence="4" id="KW-1185">Reference proteome</keyword>
<dbReference type="PROSITE" id="PS51471">
    <property type="entry name" value="FE2OG_OXY"/>
    <property type="match status" value="1"/>
</dbReference>
<dbReference type="InterPro" id="IPR026992">
    <property type="entry name" value="DIOX_N"/>
</dbReference>
<dbReference type="InterPro" id="IPR044861">
    <property type="entry name" value="IPNS-like_FE2OG_OXY"/>
</dbReference>
<dbReference type="AlphaFoldDB" id="A0A409VVS3"/>
<evidence type="ECO:0000259" key="2">
    <source>
        <dbReference type="PROSITE" id="PS51471"/>
    </source>
</evidence>
<keyword evidence="1" id="KW-0408">Iron</keyword>
<dbReference type="Pfam" id="PF03171">
    <property type="entry name" value="2OG-FeII_Oxy"/>
    <property type="match status" value="1"/>
</dbReference>
<keyword evidence="1" id="KW-0560">Oxidoreductase</keyword>
<accession>A0A409VVS3</accession>
<feature type="domain" description="Fe2OG dioxygenase" evidence="2">
    <location>
        <begin position="151"/>
        <end position="284"/>
    </location>
</feature>
<comment type="caution">
    <text evidence="3">The sequence shown here is derived from an EMBL/GenBank/DDBJ whole genome shotgun (WGS) entry which is preliminary data.</text>
</comment>
<name>A0A409VVS3_9AGAR</name>
<dbReference type="PANTHER" id="PTHR47990">
    <property type="entry name" value="2-OXOGLUTARATE (2OG) AND FE(II)-DEPENDENT OXYGENASE SUPERFAMILY PROTEIN-RELATED"/>
    <property type="match status" value="1"/>
</dbReference>
<keyword evidence="1" id="KW-0479">Metal-binding</keyword>
<dbReference type="Gene3D" id="2.60.120.330">
    <property type="entry name" value="B-lactam Antibiotic, Isopenicillin N Synthase, Chain"/>
    <property type="match status" value="1"/>
</dbReference>
<dbReference type="InterPro" id="IPR050231">
    <property type="entry name" value="Iron_ascorbate_oxido_reductase"/>
</dbReference>
<dbReference type="InterPro" id="IPR005123">
    <property type="entry name" value="Oxoglu/Fe-dep_dioxygenase_dom"/>
</dbReference>
<dbReference type="SUPFAM" id="SSF51197">
    <property type="entry name" value="Clavaminate synthase-like"/>
    <property type="match status" value="1"/>
</dbReference>
<dbReference type="InParanoid" id="A0A409VVS3"/>
<evidence type="ECO:0000313" key="4">
    <source>
        <dbReference type="Proteomes" id="UP000284706"/>
    </source>
</evidence>
<comment type="similarity">
    <text evidence="1">Belongs to the iron/ascorbate-dependent oxidoreductase family.</text>
</comment>
<protein>
    <recommendedName>
        <fullName evidence="2">Fe2OG dioxygenase domain-containing protein</fullName>
    </recommendedName>
</protein>
<dbReference type="OrthoDB" id="406156at2759"/>
<gene>
    <name evidence="3" type="ORF">CVT26_013785</name>
</gene>
<proteinExistence type="inferred from homology"/>
<sequence>MTIPAWPEDVPTHPLLVIDYQLLKKREASEIERLWEAATKLGFWYLKNHEADQLAQNMFDLGVEVMDLPLEEKMKYEQGNEGSSAGYKMAGGNAVAANGEPDTSEFLNVAKDDALAWPKLVRRAPPGTSYPEPALAKMDSVIVPFVKKSLEVNSLIMDIFNDKLGLRKGRLAEFHPDNEFSGGEARIIKNNATLSTEKIAIGSHTDFGSLSFLHNRLGGLQVLPPGSETWQYVKPLEGHAICNIGDALSIFSGGILRSNLHRVMPPPSTQANNVRWSLVFFSRPSNSAVLRALTEESDIIAKAVAAAQAGADGKKFDTGSTAGEWFARRIRNQRIANRTGPETWMASRGTERIEVV</sequence>
<dbReference type="GO" id="GO:0046872">
    <property type="term" value="F:metal ion binding"/>
    <property type="evidence" value="ECO:0007669"/>
    <property type="project" value="UniProtKB-KW"/>
</dbReference>
<organism evidence="3 4">
    <name type="scientific">Gymnopilus dilepis</name>
    <dbReference type="NCBI Taxonomy" id="231916"/>
    <lineage>
        <taxon>Eukaryota</taxon>
        <taxon>Fungi</taxon>
        <taxon>Dikarya</taxon>
        <taxon>Basidiomycota</taxon>
        <taxon>Agaricomycotina</taxon>
        <taxon>Agaricomycetes</taxon>
        <taxon>Agaricomycetidae</taxon>
        <taxon>Agaricales</taxon>
        <taxon>Agaricineae</taxon>
        <taxon>Hymenogastraceae</taxon>
        <taxon>Gymnopilus</taxon>
    </lineage>
</organism>
<evidence type="ECO:0000313" key="3">
    <source>
        <dbReference type="EMBL" id="PPQ70351.1"/>
    </source>
</evidence>
<evidence type="ECO:0000256" key="1">
    <source>
        <dbReference type="RuleBase" id="RU003682"/>
    </source>
</evidence>
<dbReference type="Pfam" id="PF14226">
    <property type="entry name" value="DIOX_N"/>
    <property type="match status" value="1"/>
</dbReference>
<dbReference type="InterPro" id="IPR027443">
    <property type="entry name" value="IPNS-like_sf"/>
</dbReference>
<reference evidence="3 4" key="1">
    <citation type="journal article" date="2018" name="Evol. Lett.">
        <title>Horizontal gene cluster transfer increased hallucinogenic mushroom diversity.</title>
        <authorList>
            <person name="Reynolds H.T."/>
            <person name="Vijayakumar V."/>
            <person name="Gluck-Thaler E."/>
            <person name="Korotkin H.B."/>
            <person name="Matheny P.B."/>
            <person name="Slot J.C."/>
        </authorList>
    </citation>
    <scope>NUCLEOTIDE SEQUENCE [LARGE SCALE GENOMIC DNA]</scope>
    <source>
        <strain evidence="3 4">SRW20</strain>
    </source>
</reference>
<dbReference type="Proteomes" id="UP000284706">
    <property type="component" value="Unassembled WGS sequence"/>
</dbReference>
<dbReference type="GO" id="GO:0016491">
    <property type="term" value="F:oxidoreductase activity"/>
    <property type="evidence" value="ECO:0007669"/>
    <property type="project" value="UniProtKB-KW"/>
</dbReference>
<dbReference type="STRING" id="231916.A0A409VVS3"/>
<dbReference type="EMBL" id="NHYE01005544">
    <property type="protein sequence ID" value="PPQ70351.1"/>
    <property type="molecule type" value="Genomic_DNA"/>
</dbReference>